<dbReference type="RefSeq" id="WP_014682435.1">
    <property type="nucleotide sequence ID" value="NC_017770.1"/>
</dbReference>
<proteinExistence type="inferred from homology"/>
<comment type="function">
    <text evidence="2">Antitoxin component of a type II toxin-antitoxin (TA) system.</text>
</comment>
<evidence type="ECO:0000256" key="2">
    <source>
        <dbReference type="RuleBase" id="RU362080"/>
    </source>
</evidence>
<sequence>MKVINYSDLRENLKSNLDYALEDEVTVKRPKGKGNVVILSEENYTSIMETLHLVSTEANRKHLIESIKQVEEGKVTSISVDDLWK</sequence>
<reference evidence="3" key="1">
    <citation type="submission" date="2012-02" db="EMBL/GenBank/DDBJ databases">
        <title>The complete genome of Solitalea canadensis DSM 3403.</title>
        <authorList>
            <consortium name="US DOE Joint Genome Institute (JGI-PGF)"/>
            <person name="Lucas S."/>
            <person name="Copeland A."/>
            <person name="Lapidus A."/>
            <person name="Glavina del Rio T."/>
            <person name="Dalin E."/>
            <person name="Tice H."/>
            <person name="Bruce D."/>
            <person name="Goodwin L."/>
            <person name="Pitluck S."/>
            <person name="Peters L."/>
            <person name="Ovchinnikova G."/>
            <person name="Lu M."/>
            <person name="Kyrpides N."/>
            <person name="Mavromatis K."/>
            <person name="Ivanova N."/>
            <person name="Brettin T."/>
            <person name="Detter J.C."/>
            <person name="Han C."/>
            <person name="Larimer F."/>
            <person name="Land M."/>
            <person name="Hauser L."/>
            <person name="Markowitz V."/>
            <person name="Cheng J.-F."/>
            <person name="Hugenholtz P."/>
            <person name="Woyke T."/>
            <person name="Wu D."/>
            <person name="Spring S."/>
            <person name="Schroeder M."/>
            <person name="Kopitz M."/>
            <person name="Brambilla E."/>
            <person name="Klenk H.-P."/>
            <person name="Eisen J.A."/>
        </authorList>
    </citation>
    <scope>NUCLEOTIDE SEQUENCE</scope>
    <source>
        <strain evidence="3">DSM 3403</strain>
    </source>
</reference>
<dbReference type="HOGENOM" id="CLU_155837_1_1_10"/>
<organism evidence="3 4">
    <name type="scientific">Solitalea canadensis (strain ATCC 29591 / DSM 3403 / JCM 21819 / LMG 8368 / NBRC 15130 / NCIMB 12057 / USAM 9D)</name>
    <name type="common">Flexibacter canadensis</name>
    <dbReference type="NCBI Taxonomy" id="929556"/>
    <lineage>
        <taxon>Bacteria</taxon>
        <taxon>Pseudomonadati</taxon>
        <taxon>Bacteroidota</taxon>
        <taxon>Sphingobacteriia</taxon>
        <taxon>Sphingobacteriales</taxon>
        <taxon>Sphingobacteriaceae</taxon>
        <taxon>Solitalea</taxon>
    </lineage>
</organism>
<dbReference type="OrthoDB" id="1524837at2"/>
<gene>
    <name evidence="3" type="ordered locus">Solca_4223</name>
</gene>
<dbReference type="KEGG" id="scn:Solca_4223"/>
<dbReference type="Pfam" id="PF02604">
    <property type="entry name" value="PhdYeFM_antitox"/>
    <property type="match status" value="1"/>
</dbReference>
<evidence type="ECO:0000256" key="1">
    <source>
        <dbReference type="ARBA" id="ARBA00009981"/>
    </source>
</evidence>
<evidence type="ECO:0000313" key="3">
    <source>
        <dbReference type="EMBL" id="AFD09213.1"/>
    </source>
</evidence>
<dbReference type="Gene3D" id="3.40.1620.10">
    <property type="entry name" value="YefM-like domain"/>
    <property type="match status" value="1"/>
</dbReference>
<dbReference type="EMBL" id="CP003349">
    <property type="protein sequence ID" value="AFD09213.1"/>
    <property type="molecule type" value="Genomic_DNA"/>
</dbReference>
<dbReference type="PANTHER" id="PTHR33713:SF6">
    <property type="entry name" value="ANTITOXIN YEFM"/>
    <property type="match status" value="1"/>
</dbReference>
<keyword evidence="4" id="KW-1185">Reference proteome</keyword>
<dbReference type="InterPro" id="IPR006442">
    <property type="entry name" value="Antitoxin_Phd/YefM"/>
</dbReference>
<evidence type="ECO:0000313" key="4">
    <source>
        <dbReference type="Proteomes" id="UP000007590"/>
    </source>
</evidence>
<protein>
    <recommendedName>
        <fullName evidence="2">Antitoxin</fullName>
    </recommendedName>
</protein>
<name>H8KLQ9_SOLCM</name>
<accession>H8KLQ9</accession>
<dbReference type="Proteomes" id="UP000007590">
    <property type="component" value="Chromosome"/>
</dbReference>
<dbReference type="STRING" id="929556.Solca_4223"/>
<dbReference type="AlphaFoldDB" id="H8KLQ9"/>
<dbReference type="SUPFAM" id="SSF143120">
    <property type="entry name" value="YefM-like"/>
    <property type="match status" value="1"/>
</dbReference>
<comment type="similarity">
    <text evidence="1 2">Belongs to the phD/YefM antitoxin family.</text>
</comment>
<dbReference type="eggNOG" id="COG2161">
    <property type="taxonomic scope" value="Bacteria"/>
</dbReference>
<dbReference type="PANTHER" id="PTHR33713">
    <property type="entry name" value="ANTITOXIN YAFN-RELATED"/>
    <property type="match status" value="1"/>
</dbReference>
<dbReference type="Gene3D" id="6.10.250.330">
    <property type="match status" value="1"/>
</dbReference>
<dbReference type="InterPro" id="IPR051405">
    <property type="entry name" value="phD/YefM_antitoxin"/>
</dbReference>
<dbReference type="InterPro" id="IPR036165">
    <property type="entry name" value="YefM-like_sf"/>
</dbReference>